<organism evidence="2">
    <name type="scientific">Triticum aestivum</name>
    <name type="common">Wheat</name>
    <dbReference type="NCBI Taxonomy" id="4565"/>
    <lineage>
        <taxon>Eukaryota</taxon>
        <taxon>Viridiplantae</taxon>
        <taxon>Streptophyta</taxon>
        <taxon>Embryophyta</taxon>
        <taxon>Tracheophyta</taxon>
        <taxon>Spermatophyta</taxon>
        <taxon>Magnoliopsida</taxon>
        <taxon>Liliopsida</taxon>
        <taxon>Poales</taxon>
        <taxon>Poaceae</taxon>
        <taxon>BOP clade</taxon>
        <taxon>Pooideae</taxon>
        <taxon>Triticodae</taxon>
        <taxon>Triticeae</taxon>
        <taxon>Triticinae</taxon>
        <taxon>Triticum</taxon>
    </lineage>
</organism>
<protein>
    <submittedName>
        <fullName evidence="2">Uncharacterized protein</fullName>
    </submittedName>
</protein>
<evidence type="ECO:0000256" key="1">
    <source>
        <dbReference type="SAM" id="MobiDB-lite"/>
    </source>
</evidence>
<evidence type="ECO:0000313" key="2">
    <source>
        <dbReference type="EMBL" id="KAF7042628.1"/>
    </source>
</evidence>
<reference evidence="2" key="1">
    <citation type="journal article" date="2017" name="Gigascience">
        <title>The first near-complete assembly of the hexaploid bread wheat genome, Triticum aestivum.</title>
        <authorList>
            <person name="Zimin A.V."/>
            <person name="Puiu D."/>
            <person name="Hall R."/>
            <person name="Kingan S."/>
            <person name="Clavijo B.J."/>
            <person name="Salzberg S.L."/>
        </authorList>
    </citation>
    <scope>NUCLEOTIDE SEQUENCE</scope>
    <source>
        <tissue evidence="2">Leaf</tissue>
    </source>
</reference>
<dbReference type="Proteomes" id="UP000815260">
    <property type="component" value="Chromosome 4A"/>
</dbReference>
<feature type="region of interest" description="Disordered" evidence="1">
    <location>
        <begin position="19"/>
        <end position="45"/>
    </location>
</feature>
<accession>A0A9R1G8Y8</accession>
<reference evidence="2" key="2">
    <citation type="submission" date="2020-03" db="EMBL/GenBank/DDBJ databases">
        <title>The second near-complete assembly of the hexaploid bread wheat (Triticum aestivum) genome.</title>
        <authorList>
            <person name="Zimin A.V."/>
            <person name="Puiu D."/>
            <person name="Shumante A."/>
            <person name="Alonge M."/>
            <person name="Salzberg S.L."/>
        </authorList>
    </citation>
    <scope>NUCLEOTIDE SEQUENCE</scope>
    <source>
        <tissue evidence="2">Leaf</tissue>
    </source>
</reference>
<dbReference type="AlphaFoldDB" id="A0A9R1G8Y8"/>
<feature type="compositionally biased region" description="Basic and acidic residues" evidence="1">
    <location>
        <begin position="26"/>
        <end position="45"/>
    </location>
</feature>
<sequence>MTGADLAPVMELKAVANGGTSTEVVASDKKDNTKMEEAGESKDVA</sequence>
<feature type="non-terminal residue" evidence="2">
    <location>
        <position position="45"/>
    </location>
</feature>
<dbReference type="EMBL" id="CM022220">
    <property type="protein sequence ID" value="KAF7042628.1"/>
    <property type="molecule type" value="Genomic_DNA"/>
</dbReference>
<dbReference type="OrthoDB" id="370884at2759"/>
<comment type="caution">
    <text evidence="2">The sequence shown here is derived from an EMBL/GenBank/DDBJ whole genome shotgun (WGS) entry which is preliminary data.</text>
</comment>
<name>A0A9R1G8Y8_WHEAT</name>
<proteinExistence type="predicted"/>
<gene>
    <name evidence="2" type="ORF">CFC21_052176</name>
</gene>